<dbReference type="Proteomes" id="UP000085678">
    <property type="component" value="Unplaced"/>
</dbReference>
<sequence>MELSGVLLRFNILIVAVLILGDSNSVDARSLGRRRAHEPDKSLWWYWPCHGTAPVAGGPELPKVHRELHLLRDEVIEHSKQTRAHALELQKMIKSEHFSWYSNETITYFAQNAVPESLMKCNHLAAMDVYTSLQKWGETSLDAYKTYQLPLLSEAYDCLSSYAIHVHHMDKTFSADPLMPLSEKLKEKSVTSKHILKQTLEILCNLKEFIYGTSAERQLRWELLTFPRGDFKGQADISIPEGKTERYLMEWKVISLLEKYMLGLSKGGV</sequence>
<protein>
    <submittedName>
        <fullName evidence="3">Uncharacterized protein LOC106177645</fullName>
    </submittedName>
</protein>
<reference evidence="3" key="1">
    <citation type="submission" date="2025-08" db="UniProtKB">
        <authorList>
            <consortium name="RefSeq"/>
        </authorList>
    </citation>
    <scope>IDENTIFICATION</scope>
    <source>
        <tissue evidence="3">Gonads</tissue>
    </source>
</reference>
<dbReference type="GeneID" id="106177645"/>
<evidence type="ECO:0000313" key="2">
    <source>
        <dbReference type="Proteomes" id="UP000085678"/>
    </source>
</evidence>
<dbReference type="AlphaFoldDB" id="A0A1S3JZX8"/>
<organism evidence="2 3">
    <name type="scientific">Lingula anatina</name>
    <name type="common">Brachiopod</name>
    <name type="synonym">Lingula unguis</name>
    <dbReference type="NCBI Taxonomy" id="7574"/>
    <lineage>
        <taxon>Eukaryota</taxon>
        <taxon>Metazoa</taxon>
        <taxon>Spiralia</taxon>
        <taxon>Lophotrochozoa</taxon>
        <taxon>Brachiopoda</taxon>
        <taxon>Linguliformea</taxon>
        <taxon>Lingulata</taxon>
        <taxon>Lingulida</taxon>
        <taxon>Linguloidea</taxon>
        <taxon>Lingulidae</taxon>
        <taxon>Lingula</taxon>
    </lineage>
</organism>
<dbReference type="KEGG" id="lak:106177645"/>
<evidence type="ECO:0000256" key="1">
    <source>
        <dbReference type="SAM" id="SignalP"/>
    </source>
</evidence>
<dbReference type="RefSeq" id="XP_013415938.1">
    <property type="nucleotide sequence ID" value="XM_013560484.1"/>
</dbReference>
<feature type="chain" id="PRO_5010164558" evidence="1">
    <location>
        <begin position="29"/>
        <end position="269"/>
    </location>
</feature>
<gene>
    <name evidence="3" type="primary">LOC106177645</name>
</gene>
<accession>A0A1S3JZX8</accession>
<evidence type="ECO:0000313" key="3">
    <source>
        <dbReference type="RefSeq" id="XP_013415938.1"/>
    </source>
</evidence>
<feature type="signal peptide" evidence="1">
    <location>
        <begin position="1"/>
        <end position="28"/>
    </location>
</feature>
<dbReference type="InParanoid" id="A0A1S3JZX8"/>
<keyword evidence="1" id="KW-0732">Signal</keyword>
<name>A0A1S3JZX8_LINAN</name>
<proteinExistence type="predicted"/>
<keyword evidence="2" id="KW-1185">Reference proteome</keyword>